<evidence type="ECO:0000313" key="4">
    <source>
        <dbReference type="Proteomes" id="UP000749559"/>
    </source>
</evidence>
<reference evidence="3" key="1">
    <citation type="submission" date="2022-03" db="EMBL/GenBank/DDBJ databases">
        <authorList>
            <person name="Martin C."/>
        </authorList>
    </citation>
    <scope>NUCLEOTIDE SEQUENCE</scope>
</reference>
<comment type="caution">
    <text evidence="3">The sequence shown here is derived from an EMBL/GenBank/DDBJ whole genome shotgun (WGS) entry which is preliminary data.</text>
</comment>
<protein>
    <submittedName>
        <fullName evidence="3">Uncharacterized protein</fullName>
    </submittedName>
</protein>
<evidence type="ECO:0000256" key="1">
    <source>
        <dbReference type="SAM" id="MobiDB-lite"/>
    </source>
</evidence>
<feature type="compositionally biased region" description="Basic and acidic residues" evidence="1">
    <location>
        <begin position="186"/>
        <end position="202"/>
    </location>
</feature>
<gene>
    <name evidence="3" type="ORF">OFUS_LOCUS20161</name>
</gene>
<organism evidence="3 4">
    <name type="scientific">Owenia fusiformis</name>
    <name type="common">Polychaete worm</name>
    <dbReference type="NCBI Taxonomy" id="6347"/>
    <lineage>
        <taxon>Eukaryota</taxon>
        <taxon>Metazoa</taxon>
        <taxon>Spiralia</taxon>
        <taxon>Lophotrochozoa</taxon>
        <taxon>Annelida</taxon>
        <taxon>Polychaeta</taxon>
        <taxon>Sedentaria</taxon>
        <taxon>Canalipalpata</taxon>
        <taxon>Sabellida</taxon>
        <taxon>Oweniida</taxon>
        <taxon>Oweniidae</taxon>
        <taxon>Owenia</taxon>
    </lineage>
</organism>
<feature type="compositionally biased region" description="Polar residues" evidence="1">
    <location>
        <begin position="211"/>
        <end position="220"/>
    </location>
</feature>
<feature type="region of interest" description="Disordered" evidence="1">
    <location>
        <begin position="183"/>
        <end position="227"/>
    </location>
</feature>
<evidence type="ECO:0000313" key="3">
    <source>
        <dbReference type="EMBL" id="CAH1795647.1"/>
    </source>
</evidence>
<dbReference type="EMBL" id="CAIIXF020000009">
    <property type="protein sequence ID" value="CAH1795647.1"/>
    <property type="molecule type" value="Genomic_DNA"/>
</dbReference>
<keyword evidence="2" id="KW-1133">Transmembrane helix</keyword>
<dbReference type="AlphaFoldDB" id="A0A8S4PNF9"/>
<dbReference type="Proteomes" id="UP000749559">
    <property type="component" value="Unassembled WGS sequence"/>
</dbReference>
<proteinExistence type="predicted"/>
<keyword evidence="2" id="KW-0812">Transmembrane</keyword>
<sequence length="227" mass="25839">MEKLNFNTIVSQDKPMSDVKTNNDDKVKKMYIVIAIETAMIVGLMAGCVCIYLSTRNICPLSKGYRVNVHNKDGVTVREDIDVDREHGVVIHHVSNQAILTHRKLGVSVMRFAAEKECYIRELMDDQEKELGDEQDKGNEEVIDVNVDEVREYNYVKSDRPVDMTALGDNIGEFCKGTEISWVRKKKDEPDSAPKDHPQDRVKRQKKGKIQRNSTASIKTKSPRMAT</sequence>
<feature type="non-terminal residue" evidence="3">
    <location>
        <position position="227"/>
    </location>
</feature>
<keyword evidence="4" id="KW-1185">Reference proteome</keyword>
<name>A0A8S4PNF9_OWEFU</name>
<evidence type="ECO:0000256" key="2">
    <source>
        <dbReference type="SAM" id="Phobius"/>
    </source>
</evidence>
<feature type="transmembrane region" description="Helical" evidence="2">
    <location>
        <begin position="30"/>
        <end position="53"/>
    </location>
</feature>
<keyword evidence="2" id="KW-0472">Membrane</keyword>
<accession>A0A8S4PNF9</accession>